<feature type="chain" id="PRO_5013201899" description="Phospholipase" evidence="1">
    <location>
        <begin position="25"/>
        <end position="324"/>
    </location>
</feature>
<proteinExistence type="predicted"/>
<gene>
    <name evidence="2" type="ORF">BOH66_11880</name>
</gene>
<protein>
    <recommendedName>
        <fullName evidence="4">Phospholipase</fullName>
    </recommendedName>
</protein>
<dbReference type="AlphaFoldDB" id="A0A1P8U9X1"/>
<organism evidence="2 3">
    <name type="scientific">Microbacterium aurum</name>
    <dbReference type="NCBI Taxonomy" id="36805"/>
    <lineage>
        <taxon>Bacteria</taxon>
        <taxon>Bacillati</taxon>
        <taxon>Actinomycetota</taxon>
        <taxon>Actinomycetes</taxon>
        <taxon>Micrococcales</taxon>
        <taxon>Microbacteriaceae</taxon>
        <taxon>Microbacterium</taxon>
    </lineage>
</organism>
<evidence type="ECO:0000313" key="2">
    <source>
        <dbReference type="EMBL" id="APZ34866.1"/>
    </source>
</evidence>
<accession>A0A1P8U9X1</accession>
<keyword evidence="1" id="KW-0732">Signal</keyword>
<evidence type="ECO:0000313" key="3">
    <source>
        <dbReference type="Proteomes" id="UP000187185"/>
    </source>
</evidence>
<dbReference type="KEGG" id="maur:BOH66_11880"/>
<dbReference type="EMBL" id="CP018762">
    <property type="protein sequence ID" value="APZ34866.1"/>
    <property type="molecule type" value="Genomic_DNA"/>
</dbReference>
<reference evidence="2 3" key="1">
    <citation type="submission" date="2016-12" db="EMBL/GenBank/DDBJ databases">
        <title>Complete genome sequence of Microbacterium aurum KACC 15219.</title>
        <authorList>
            <person name="Jung Y."/>
            <person name="Shin J.-H."/>
            <person name="Lee Y.-J."/>
            <person name="Yi H."/>
            <person name="Bahn Y.-S."/>
            <person name="Kim J.F."/>
            <person name="Lee D.-W."/>
        </authorList>
    </citation>
    <scope>NUCLEOTIDE SEQUENCE [LARGE SCALE GENOMIC DNA]</scope>
    <source>
        <strain evidence="2 3">KACC 15219</strain>
    </source>
</reference>
<dbReference type="STRING" id="36805.BOH66_11880"/>
<feature type="signal peptide" evidence="1">
    <location>
        <begin position="1"/>
        <end position="24"/>
    </location>
</feature>
<dbReference type="RefSeq" id="WP_076691254.1">
    <property type="nucleotide sequence ID" value="NZ_CP018762.1"/>
</dbReference>
<keyword evidence="3" id="KW-1185">Reference proteome</keyword>
<dbReference type="Proteomes" id="UP000187185">
    <property type="component" value="Chromosome"/>
</dbReference>
<name>A0A1P8U9X1_9MICO</name>
<dbReference type="OrthoDB" id="3403621at2"/>
<evidence type="ECO:0008006" key="4">
    <source>
        <dbReference type="Google" id="ProtNLM"/>
    </source>
</evidence>
<evidence type="ECO:0000256" key="1">
    <source>
        <dbReference type="SAM" id="SignalP"/>
    </source>
</evidence>
<sequence length="324" mass="35982">MNRRRFTVALAAASALVLPLAACAPGDGTTASPEELSPLTAYLSAGWGGDLDQEEQQAKFEEQQKKIEELQAQCMAEQGFEYKPMDTTGGISYGGGEEWKTDDREWVSQYGYGMVNWPGRDAAPVEETESVDPNQDYVASLSESEQAAYYEALYGPSPTEEELNDDGSYEWNWETAGCSGWAQHELNGEDPWSSGEHQDLTDAINDFYTEMPNHPDLADLNAKWASCMADAGEPGFATQQEATDSISQELNAYYENQTEYIEDDPALDELGEREIALALVDLDCREKVDYRAQYQKVTYALEEQFVADHKAELDAFKADAEAGR</sequence>